<dbReference type="InterPro" id="IPR050763">
    <property type="entry name" value="ABC_transporter_ATP-binding"/>
</dbReference>
<comment type="caution">
    <text evidence="5">The sequence shown here is derived from an EMBL/GenBank/DDBJ whole genome shotgun (WGS) entry which is preliminary data.</text>
</comment>
<keyword evidence="6" id="KW-1185">Reference proteome</keyword>
<dbReference type="SMART" id="SM00382">
    <property type="entry name" value="AAA"/>
    <property type="match status" value="1"/>
</dbReference>
<keyword evidence="2" id="KW-0547">Nucleotide-binding</keyword>
<keyword evidence="3 5" id="KW-0067">ATP-binding</keyword>
<dbReference type="Pfam" id="PF00005">
    <property type="entry name" value="ABC_tran"/>
    <property type="match status" value="1"/>
</dbReference>
<name>A0ABP3TY78_9CLOT</name>
<organism evidence="5 6">
    <name type="scientific">Clostridium malenominatum</name>
    <dbReference type="NCBI Taxonomy" id="1539"/>
    <lineage>
        <taxon>Bacteria</taxon>
        <taxon>Bacillati</taxon>
        <taxon>Bacillota</taxon>
        <taxon>Clostridia</taxon>
        <taxon>Eubacteriales</taxon>
        <taxon>Clostridiaceae</taxon>
        <taxon>Clostridium</taxon>
    </lineage>
</organism>
<accession>A0ABP3TY78</accession>
<reference evidence="6" key="1">
    <citation type="journal article" date="2019" name="Int. J. Syst. Evol. Microbiol.">
        <title>The Global Catalogue of Microorganisms (GCM) 10K type strain sequencing project: providing services to taxonomists for standard genome sequencing and annotation.</title>
        <authorList>
            <consortium name="The Broad Institute Genomics Platform"/>
            <consortium name="The Broad Institute Genome Sequencing Center for Infectious Disease"/>
            <person name="Wu L."/>
            <person name="Ma J."/>
        </authorList>
    </citation>
    <scope>NUCLEOTIDE SEQUENCE [LARGE SCALE GENOMIC DNA]</scope>
    <source>
        <strain evidence="6">JCM 1405</strain>
    </source>
</reference>
<dbReference type="InterPro" id="IPR017871">
    <property type="entry name" value="ABC_transporter-like_CS"/>
</dbReference>
<feature type="domain" description="ABC transporter" evidence="4">
    <location>
        <begin position="2"/>
        <end position="232"/>
    </location>
</feature>
<dbReference type="PANTHER" id="PTHR42711:SF18">
    <property type="entry name" value="ABC TRANSPORTER, ATP-BINDING PROTEIN"/>
    <property type="match status" value="1"/>
</dbReference>
<protein>
    <submittedName>
        <fullName evidence="5">ATP-binding cassette domain-containing protein</fullName>
    </submittedName>
</protein>
<keyword evidence="1" id="KW-0813">Transport</keyword>
<proteinExistence type="predicted"/>
<dbReference type="PROSITE" id="PS50893">
    <property type="entry name" value="ABC_TRANSPORTER_2"/>
    <property type="match status" value="1"/>
</dbReference>
<evidence type="ECO:0000259" key="4">
    <source>
        <dbReference type="PROSITE" id="PS50893"/>
    </source>
</evidence>
<dbReference type="SUPFAM" id="SSF52540">
    <property type="entry name" value="P-loop containing nucleoside triphosphate hydrolases"/>
    <property type="match status" value="1"/>
</dbReference>
<dbReference type="InterPro" id="IPR003593">
    <property type="entry name" value="AAA+_ATPase"/>
</dbReference>
<dbReference type="Proteomes" id="UP001500339">
    <property type="component" value="Unassembled WGS sequence"/>
</dbReference>
<evidence type="ECO:0000313" key="6">
    <source>
        <dbReference type="Proteomes" id="UP001500339"/>
    </source>
</evidence>
<gene>
    <name evidence="5" type="ORF">GCM10008905_09640</name>
</gene>
<dbReference type="Gene3D" id="3.40.50.300">
    <property type="entry name" value="P-loop containing nucleotide triphosphate hydrolases"/>
    <property type="match status" value="1"/>
</dbReference>
<dbReference type="EMBL" id="BAAACF010000001">
    <property type="protein sequence ID" value="GAA0720450.1"/>
    <property type="molecule type" value="Genomic_DNA"/>
</dbReference>
<evidence type="ECO:0000256" key="3">
    <source>
        <dbReference type="ARBA" id="ARBA00022840"/>
    </source>
</evidence>
<dbReference type="GO" id="GO:0005524">
    <property type="term" value="F:ATP binding"/>
    <property type="evidence" value="ECO:0007669"/>
    <property type="project" value="UniProtKB-KW"/>
</dbReference>
<dbReference type="PROSITE" id="PS00211">
    <property type="entry name" value="ABC_TRANSPORTER_1"/>
    <property type="match status" value="1"/>
</dbReference>
<dbReference type="InterPro" id="IPR027417">
    <property type="entry name" value="P-loop_NTPase"/>
</dbReference>
<dbReference type="InterPro" id="IPR003439">
    <property type="entry name" value="ABC_transporter-like_ATP-bd"/>
</dbReference>
<dbReference type="RefSeq" id="WP_343767255.1">
    <property type="nucleotide sequence ID" value="NZ_BAAACF010000001.1"/>
</dbReference>
<dbReference type="PANTHER" id="PTHR42711">
    <property type="entry name" value="ABC TRANSPORTER ATP-BINDING PROTEIN"/>
    <property type="match status" value="1"/>
</dbReference>
<evidence type="ECO:0000256" key="2">
    <source>
        <dbReference type="ARBA" id="ARBA00022741"/>
    </source>
</evidence>
<sequence>MLIIKNLIKKYDSLTAVNDLNLEIKKGEFFGLLGPNGAGKSTTIRMISTLTPKTSGDIIINNKSMDRNLREVKMKIGVVPQGNNLEMEMTAFENLELHGRLYNMPKDIRRKKIEEILEFIELKERANNLVKEYSGGMKRKLMIGMALMHNPDLLLLDEPTVGLDATARRRMWDLLKRLKDEGLTVLLTTHYIEEAEVLCDRVGLIDGGCLIELDSPKNLIEKVGKYTVEYYQDGETKERFFEKKEEAATFASSLQGSVNIRPSNLEDVFIKLTNKRVVI</sequence>
<evidence type="ECO:0000313" key="5">
    <source>
        <dbReference type="EMBL" id="GAA0720450.1"/>
    </source>
</evidence>
<evidence type="ECO:0000256" key="1">
    <source>
        <dbReference type="ARBA" id="ARBA00022448"/>
    </source>
</evidence>